<dbReference type="Pfam" id="PF17660">
    <property type="entry name" value="BTRD1"/>
    <property type="match status" value="2"/>
</dbReference>
<feature type="signal peptide" evidence="1">
    <location>
        <begin position="1"/>
        <end position="19"/>
    </location>
</feature>
<dbReference type="AlphaFoldDB" id="A0A914WG36"/>
<organism evidence="3 4">
    <name type="scientific">Plectus sambesii</name>
    <dbReference type="NCBI Taxonomy" id="2011161"/>
    <lineage>
        <taxon>Eukaryota</taxon>
        <taxon>Metazoa</taxon>
        <taxon>Ecdysozoa</taxon>
        <taxon>Nematoda</taxon>
        <taxon>Chromadorea</taxon>
        <taxon>Plectida</taxon>
        <taxon>Plectina</taxon>
        <taxon>Plectoidea</taxon>
        <taxon>Plectidae</taxon>
        <taxon>Plectus</taxon>
    </lineage>
</organism>
<dbReference type="Pfam" id="PF00144">
    <property type="entry name" value="Beta-lactamase"/>
    <property type="match status" value="1"/>
</dbReference>
<evidence type="ECO:0000313" key="4">
    <source>
        <dbReference type="WBParaSite" id="PSAMB.scaffold4128size15608.g23522.t1"/>
    </source>
</evidence>
<dbReference type="InterPro" id="IPR012338">
    <property type="entry name" value="Beta-lactam/transpept-like"/>
</dbReference>
<name>A0A914WG36_9BILA</name>
<dbReference type="PANTHER" id="PTHR46825:SF9">
    <property type="entry name" value="BETA-LACTAMASE-RELATED DOMAIN-CONTAINING PROTEIN"/>
    <property type="match status" value="1"/>
</dbReference>
<reference evidence="4" key="1">
    <citation type="submission" date="2022-11" db="UniProtKB">
        <authorList>
            <consortium name="WormBaseParasite"/>
        </authorList>
    </citation>
    <scope>IDENTIFICATION</scope>
</reference>
<keyword evidence="1" id="KW-0732">Signal</keyword>
<evidence type="ECO:0000256" key="1">
    <source>
        <dbReference type="SAM" id="SignalP"/>
    </source>
</evidence>
<dbReference type="PANTHER" id="PTHR46825">
    <property type="entry name" value="D-ALANYL-D-ALANINE-CARBOXYPEPTIDASE/ENDOPEPTIDASE AMPH"/>
    <property type="match status" value="1"/>
</dbReference>
<dbReference type="Gene3D" id="3.40.710.10">
    <property type="entry name" value="DD-peptidase/beta-lactamase superfamily"/>
    <property type="match status" value="1"/>
</dbReference>
<protein>
    <submittedName>
        <fullName evidence="4">Beta-lactamase-related domain-containing protein</fullName>
    </submittedName>
</protein>
<keyword evidence="3" id="KW-1185">Reference proteome</keyword>
<accession>A0A914WG36</accession>
<dbReference type="WBParaSite" id="PSAMB.scaffold4128size15608.g23522.t1">
    <property type="protein sequence ID" value="PSAMB.scaffold4128size15608.g23522.t1"/>
    <property type="gene ID" value="PSAMB.scaffold4128size15608.g23522"/>
</dbReference>
<feature type="domain" description="Beta-lactamase-related" evidence="2">
    <location>
        <begin position="300"/>
        <end position="499"/>
    </location>
</feature>
<dbReference type="Proteomes" id="UP000887566">
    <property type="component" value="Unplaced"/>
</dbReference>
<dbReference type="InterPro" id="IPR049511">
    <property type="entry name" value="PGH-like_rpt"/>
</dbReference>
<dbReference type="InterPro" id="IPR050491">
    <property type="entry name" value="AmpC-like"/>
</dbReference>
<sequence length="528" mass="60405">MLFIVLTTVFCFFAAHISAQWVILEANSSVQLLEHIDEQLVDGRRPVSIEPVVKNGNKDRDIGFLAIYKPQQPDRTWLIRLNMTSERFTAEHSDQAGRGYVIMSVCGYEIDGTARFVAVWEKMPDVSAQDVVIGLTSDEYVIKLREYTDMKLNPHYVCGYNIQGNDFYAGVWHKPVGYLVHWYIAQEDLDECFESDWKYSRENYHPLIFRPFDTKDSVMCTAVWMKDYGNSYRLQIGADVRRMTAELKDSELQPRQVTSFKKDGMKKYLILWTGEQFAWNGRSIAVSQLLPGPSHNFDHIDAVVVNFMRAYEIPAFSFAVSVRERLTLARSYGLADIRKRETVNPESRFRIASVTKPLTSAAIFKLIEMGLLKSLDQKVFGMGNGILGGKFGTKPLNPLLLLVTVRHLLTHRAGGWSNQMKIEFKQPTLERHQFLSWVIDTFQLEYLPGTAYVYSNIGYMFLGRIVEALSNQTYDAFVKRHVFEPSGIIGANIGKRRREQKLPNEVRFIQTDSGGLKSGFFFGILSPT</sequence>
<dbReference type="SUPFAM" id="SSF56601">
    <property type="entry name" value="beta-lactamase/transpeptidase-like"/>
    <property type="match status" value="1"/>
</dbReference>
<evidence type="ECO:0000259" key="2">
    <source>
        <dbReference type="Pfam" id="PF00144"/>
    </source>
</evidence>
<feature type="chain" id="PRO_5036987181" evidence="1">
    <location>
        <begin position="20"/>
        <end position="528"/>
    </location>
</feature>
<proteinExistence type="predicted"/>
<dbReference type="InterPro" id="IPR001466">
    <property type="entry name" value="Beta-lactam-related"/>
</dbReference>
<evidence type="ECO:0000313" key="3">
    <source>
        <dbReference type="Proteomes" id="UP000887566"/>
    </source>
</evidence>